<feature type="domain" description="VOC" evidence="3">
    <location>
        <begin position="3"/>
        <end position="127"/>
    </location>
</feature>
<gene>
    <name evidence="4" type="ORF">BPAG_LOCUS11886</name>
</gene>
<evidence type="ECO:0000256" key="2">
    <source>
        <dbReference type="ARBA" id="ARBA00022737"/>
    </source>
</evidence>
<reference evidence="6" key="1">
    <citation type="submission" date="2017-02" db="UniProtKB">
        <authorList>
            <consortium name="WormBaseParasite"/>
        </authorList>
    </citation>
    <scope>IDENTIFICATION</scope>
</reference>
<dbReference type="PANTHER" id="PTHR46466">
    <property type="entry name" value="GLYOXALASE DOMAIN-CONTAINING PROTEIN 4"/>
    <property type="match status" value="1"/>
</dbReference>
<dbReference type="EMBL" id="UZAD01013255">
    <property type="protein sequence ID" value="VDN93072.1"/>
    <property type="molecule type" value="Genomic_DNA"/>
</dbReference>
<dbReference type="InterPro" id="IPR029068">
    <property type="entry name" value="Glyas_Bleomycin-R_OHBP_Dase"/>
</dbReference>
<dbReference type="InterPro" id="IPR037523">
    <property type="entry name" value="VOC_core"/>
</dbReference>
<dbReference type="Gene3D" id="3.10.180.10">
    <property type="entry name" value="2,3-Dihydroxybiphenyl 1,2-Dioxygenase, domain 1"/>
    <property type="match status" value="2"/>
</dbReference>
<dbReference type="PROSITE" id="PS51819">
    <property type="entry name" value="VOC"/>
    <property type="match status" value="2"/>
</dbReference>
<evidence type="ECO:0000313" key="4">
    <source>
        <dbReference type="EMBL" id="VDN93072.1"/>
    </source>
</evidence>
<evidence type="ECO:0000256" key="1">
    <source>
        <dbReference type="ARBA" id="ARBA00010363"/>
    </source>
</evidence>
<protein>
    <submittedName>
        <fullName evidence="6">Glyoxalase domain-containing protein 4</fullName>
    </submittedName>
</protein>
<dbReference type="InterPro" id="IPR043193">
    <property type="entry name" value="GLOD4"/>
</dbReference>
<dbReference type="PANTHER" id="PTHR46466:SF1">
    <property type="entry name" value="GLYOXALASE DOMAIN-CONTAINING PROTEIN 4"/>
    <property type="match status" value="1"/>
</dbReference>
<dbReference type="WBParaSite" id="BPAG_0001192401-mRNA-1">
    <property type="protein sequence ID" value="BPAG_0001192401-mRNA-1"/>
    <property type="gene ID" value="BPAG_0001192401"/>
</dbReference>
<evidence type="ECO:0000313" key="5">
    <source>
        <dbReference type="Proteomes" id="UP000278627"/>
    </source>
</evidence>
<evidence type="ECO:0000313" key="6">
    <source>
        <dbReference type="WBParaSite" id="BPAG_0001192401-mRNA-1"/>
    </source>
</evidence>
<dbReference type="STRING" id="6280.A0A0N4TT70"/>
<accession>A0A0N4TT70</accession>
<dbReference type="Pfam" id="PF21701">
    <property type="entry name" value="GLOD4_C"/>
    <property type="match status" value="1"/>
</dbReference>
<proteinExistence type="inferred from homology"/>
<dbReference type="Proteomes" id="UP000278627">
    <property type="component" value="Unassembled WGS sequence"/>
</dbReference>
<name>A0A0N4TT70_BRUPA</name>
<dbReference type="SUPFAM" id="SSF54593">
    <property type="entry name" value="Glyoxalase/Bleomycin resistance protein/Dihydroxybiphenyl dioxygenase"/>
    <property type="match status" value="2"/>
</dbReference>
<keyword evidence="5" id="KW-1185">Reference proteome</keyword>
<dbReference type="CDD" id="cd16357">
    <property type="entry name" value="GLOD4_C"/>
    <property type="match status" value="1"/>
</dbReference>
<dbReference type="AlphaFoldDB" id="A0A0N4TT70"/>
<dbReference type="InterPro" id="IPR043194">
    <property type="entry name" value="GLOD4_C"/>
</dbReference>
<feature type="domain" description="VOC" evidence="3">
    <location>
        <begin position="136"/>
        <end position="261"/>
    </location>
</feature>
<evidence type="ECO:0000259" key="3">
    <source>
        <dbReference type="PROSITE" id="PS51819"/>
    </source>
</evidence>
<sequence>MTRALHYVFKITNRKTSRDFFVNILKMKVLRHEEFEEGCKATCNGPYAGRWSKTMVGYGSEDDHFVLELTYNYAVSSYKLGNDFGGICIQSTDVFENCKNYPMAVIMANGEVEVEDPDGHKFYILQHDPESANADSIYKVKLNTPDLNKTVDYWTKLLNFTTIKHNENCFITSINEKKKSLYFQFELEWNLINARIDRCTGFGRIAFAVPVKELEPIQKKMEETMQKVLTPLIKLETPDKAAVQVVILADPNDHEICFVGDEAFRELSRIDLDADAKLLKAINNDKSGKYKISP</sequence>
<comment type="similarity">
    <text evidence="1">Belongs to the glyoxalase I family.</text>
</comment>
<reference evidence="4 5" key="2">
    <citation type="submission" date="2018-11" db="EMBL/GenBank/DDBJ databases">
        <authorList>
            <consortium name="Pathogen Informatics"/>
        </authorList>
    </citation>
    <scope>NUCLEOTIDE SEQUENCE [LARGE SCALE GENOMIC DNA]</scope>
</reference>
<organism evidence="6">
    <name type="scientific">Brugia pahangi</name>
    <name type="common">Filarial nematode worm</name>
    <dbReference type="NCBI Taxonomy" id="6280"/>
    <lineage>
        <taxon>Eukaryota</taxon>
        <taxon>Metazoa</taxon>
        <taxon>Ecdysozoa</taxon>
        <taxon>Nematoda</taxon>
        <taxon>Chromadorea</taxon>
        <taxon>Rhabditida</taxon>
        <taxon>Spirurina</taxon>
        <taxon>Spiruromorpha</taxon>
        <taxon>Filarioidea</taxon>
        <taxon>Onchocercidae</taxon>
        <taxon>Brugia</taxon>
    </lineage>
</organism>
<keyword evidence="2" id="KW-0677">Repeat</keyword>